<evidence type="ECO:0000313" key="2">
    <source>
        <dbReference type="Proteomes" id="UP000033074"/>
    </source>
</evidence>
<evidence type="ECO:0000313" key="1">
    <source>
        <dbReference type="EMBL" id="EIK85662.1"/>
    </source>
</evidence>
<gene>
    <name evidence="1" type="ORF">CGSMWGv00703Dmash_02525</name>
</gene>
<comment type="caution">
    <text evidence="1">The sequence shown here is derived from an EMBL/GenBank/DDBJ whole genome shotgun (WGS) entry which is preliminary data.</text>
</comment>
<sequence length="40" mass="4428">MGLQACGLEAPFLLLAQRDDLLSRIERSARKQLGAETRLS</sequence>
<name>I4M8X2_9BIFI</name>
<organism evidence="1 2">
    <name type="scientific">Gardnerella greenwoodii 00703Dmash</name>
    <dbReference type="NCBI Taxonomy" id="698960"/>
    <lineage>
        <taxon>Bacteria</taxon>
        <taxon>Bacillati</taxon>
        <taxon>Actinomycetota</taxon>
        <taxon>Actinomycetes</taxon>
        <taxon>Bifidobacteriales</taxon>
        <taxon>Bifidobacteriaceae</taxon>
        <taxon>Gardnerella</taxon>
        <taxon>Gardnerella greenwoodii</taxon>
    </lineage>
</organism>
<reference evidence="1 2" key="1">
    <citation type="journal article" date="2012" name="J. Bacteriol.">
        <title>Comparative Genomic Analyses of 17 Clinical Isolates of Gardnerella vaginalis Provide Evidence of Multiple Genetically Isolated Clades Consistent with Subspeciation into Genovars.</title>
        <authorList>
            <person name="Ahmed A."/>
            <person name="Earl J."/>
            <person name="Retchless A."/>
            <person name="Hillier S."/>
            <person name="Rabe L."/>
            <person name="Cherpes T."/>
            <person name="Powell E."/>
            <person name="Janto B."/>
            <person name="Eutsey R."/>
            <person name="Hiller N.L."/>
            <person name="Boissy R."/>
            <person name="Dahlgreen M."/>
            <person name="Hall B."/>
            <person name="Costerton J."/>
            <person name="Post J.C."/>
            <person name="Hu F."/>
            <person name="Ehrlich G."/>
        </authorList>
    </citation>
    <scope>NUCLEOTIDE SEQUENCE [LARGE SCALE GENOMIC DNA]</scope>
    <source>
        <strain evidence="1 2">00703Dmash</strain>
    </source>
</reference>
<proteinExistence type="predicted"/>
<protein>
    <submittedName>
        <fullName evidence="1">Uncharacterized protein</fullName>
    </submittedName>
</protein>
<dbReference type="AlphaFoldDB" id="I4M8X2"/>
<accession>I4M8X2</accession>
<dbReference type="PATRIC" id="fig|698960.3.peg.485"/>
<dbReference type="EMBL" id="ADEV01000007">
    <property type="protein sequence ID" value="EIK85662.1"/>
    <property type="molecule type" value="Genomic_DNA"/>
</dbReference>
<dbReference type="Proteomes" id="UP000033074">
    <property type="component" value="Unassembled WGS sequence"/>
</dbReference>